<dbReference type="SMART" id="SM00184">
    <property type="entry name" value="RING"/>
    <property type="match status" value="1"/>
</dbReference>
<keyword evidence="4" id="KW-0479">Metal-binding</keyword>
<evidence type="ECO:0000259" key="9">
    <source>
        <dbReference type="PROSITE" id="PS50089"/>
    </source>
</evidence>
<evidence type="ECO:0000256" key="5">
    <source>
        <dbReference type="ARBA" id="ARBA00022771"/>
    </source>
</evidence>
<sequence length="966" mass="107366">MFYSYLCRILLKTERDQVLLSGMEHRHISNQLLIPGYQQHGNNRHHGEQSRIPMVMGVATESVHFVTPMDRSVIGGAHSNSGWDLVVRSNEYHSSNVSMETQHLPPPFSRPLFDPYTPTSTNGSTSLAPVGPVGHIHSTHGLSESRGPHKRTFPGVFEGSSDSFNGAGSSSSSQMLIQEPAVERLNQPLYRGSNLSINGQDLMRNVRRRSEPELEPFMTRAHVPNYASQCYHPTTPPSNYPVPVHPINLSAADVTGRELNIAPHAASYTGRTSHPDINDPRRESNQFYIGGSSVDINASHHIPFIRGNLASSSQDPHVAHVQPTSEGHNYHYQRVTPFYRNGPNGGSSSTNELQLAPESLSSRYSRYSAAIGWAGVGYRTRRPRMAVGRLQPPVDVMDSGAGFGHETVTVEQSSSYREPRNFPDMHQDMRLDIESMGYEELLALEERIGILLKTERDQVLLSGMEHRHISNQLLIPGYQQHGNNRHHGEQSRIPMVMGVATESVHFVTPMDRSVIGGAHSNSGWDLGVRSNEYNSSNVSMETQHLPPPFSRPLFDPYTPTSTNGSTSLAPVGPVGHIHSTHGLSESRGPHKRTFPGVFEGSSDSFHGAGSSSSSQMLIQEPAVERLNQPLYRGSNLSINGQDLMRNVRRRSEPELEPFMTRAHVPNYASQCYHPTTPPSNYPVPVHPINLSAADVTGRELNIAPHAASYTGRTSHPDINDPGRESNQFYIGGSSVDINASHHIPFIRGNLASSSQDPHVAHVQPTSEGHNYHYQRVTPFYRNGPNGGSSSTNELQLAPESLSSRYSRYSAAIGWAGVGYRTRRPRMAVGRLQPPVDVMDSGAGFGHETVTVEQSSSYREPRNFPDMHQDMRLDIESMGYEELLALEERIGYVRSGLSKDEMFKCLSEEIYDDAMDQNHDRCTICLDEYKNGEKIERMKKCGHKYHGDCIKKWMVMKKVCPICRSEC</sequence>
<accession>A0AAP0D0I9</accession>
<feature type="domain" description="RING-type" evidence="9">
    <location>
        <begin position="921"/>
        <end position="963"/>
    </location>
</feature>
<dbReference type="EMBL" id="JBCNJP010000018">
    <property type="protein sequence ID" value="KAK9064113.1"/>
    <property type="molecule type" value="Genomic_DNA"/>
</dbReference>
<dbReference type="AlphaFoldDB" id="A0AAP0D0I9"/>
<evidence type="ECO:0000313" key="11">
    <source>
        <dbReference type="Proteomes" id="UP001408789"/>
    </source>
</evidence>
<evidence type="ECO:0000256" key="8">
    <source>
        <dbReference type="PROSITE-ProRule" id="PRU00175"/>
    </source>
</evidence>
<keyword evidence="5 8" id="KW-0863">Zinc-finger</keyword>
<dbReference type="Pfam" id="PF13639">
    <property type="entry name" value="zf-RING_2"/>
    <property type="match status" value="1"/>
</dbReference>
<evidence type="ECO:0000256" key="6">
    <source>
        <dbReference type="ARBA" id="ARBA00022786"/>
    </source>
</evidence>
<comment type="caution">
    <text evidence="10">The sequence shown here is derived from an EMBL/GenBank/DDBJ whole genome shotgun (WGS) entry which is preliminary data.</text>
</comment>
<dbReference type="GO" id="GO:0008270">
    <property type="term" value="F:zinc ion binding"/>
    <property type="evidence" value="ECO:0007669"/>
    <property type="project" value="UniProtKB-KW"/>
</dbReference>
<dbReference type="Gene3D" id="3.30.40.10">
    <property type="entry name" value="Zinc/RING finger domain, C3HC4 (zinc finger)"/>
    <property type="match status" value="1"/>
</dbReference>
<dbReference type="GO" id="GO:0061630">
    <property type="term" value="F:ubiquitin protein ligase activity"/>
    <property type="evidence" value="ECO:0007669"/>
    <property type="project" value="UniProtKB-EC"/>
</dbReference>
<evidence type="ECO:0000256" key="7">
    <source>
        <dbReference type="ARBA" id="ARBA00022833"/>
    </source>
</evidence>
<dbReference type="InterPro" id="IPR045191">
    <property type="entry name" value="MBR1/2-like"/>
</dbReference>
<keyword evidence="11" id="KW-1185">Reference proteome</keyword>
<evidence type="ECO:0000256" key="1">
    <source>
        <dbReference type="ARBA" id="ARBA00000900"/>
    </source>
</evidence>
<evidence type="ECO:0000256" key="4">
    <source>
        <dbReference type="ARBA" id="ARBA00022723"/>
    </source>
</evidence>
<keyword evidence="7" id="KW-0862">Zinc</keyword>
<dbReference type="InterPro" id="IPR001841">
    <property type="entry name" value="Znf_RING"/>
</dbReference>
<evidence type="ECO:0000256" key="3">
    <source>
        <dbReference type="ARBA" id="ARBA00022679"/>
    </source>
</evidence>
<dbReference type="PROSITE" id="PS50089">
    <property type="entry name" value="ZF_RING_2"/>
    <property type="match status" value="1"/>
</dbReference>
<evidence type="ECO:0000256" key="2">
    <source>
        <dbReference type="ARBA" id="ARBA00012483"/>
    </source>
</evidence>
<dbReference type="EC" id="2.3.2.27" evidence="2"/>
<dbReference type="InterPro" id="IPR013083">
    <property type="entry name" value="Znf_RING/FYVE/PHD"/>
</dbReference>
<keyword evidence="3" id="KW-0808">Transferase</keyword>
<dbReference type="PANTHER" id="PTHR22937:SF149">
    <property type="entry name" value="RING-TYPE E3 UBIQUITIN TRANSFERASE"/>
    <property type="match status" value="1"/>
</dbReference>
<reference evidence="10 11" key="1">
    <citation type="submission" date="2024-04" db="EMBL/GenBank/DDBJ databases">
        <title>The reference genome of an endangered Asteraceae, Deinandra increscens subsp. villosa, native to the Central Coast of California.</title>
        <authorList>
            <person name="Guilliams M."/>
            <person name="Hasenstab-Lehman K."/>
            <person name="Meyer R."/>
            <person name="Mcevoy S."/>
        </authorList>
    </citation>
    <scope>NUCLEOTIDE SEQUENCE [LARGE SCALE GENOMIC DNA]</scope>
    <source>
        <tissue evidence="10">Leaf</tissue>
    </source>
</reference>
<evidence type="ECO:0000313" key="10">
    <source>
        <dbReference type="EMBL" id="KAK9064113.1"/>
    </source>
</evidence>
<dbReference type="SUPFAM" id="SSF57850">
    <property type="entry name" value="RING/U-box"/>
    <property type="match status" value="1"/>
</dbReference>
<organism evidence="10 11">
    <name type="scientific">Deinandra increscens subsp. villosa</name>
    <dbReference type="NCBI Taxonomy" id="3103831"/>
    <lineage>
        <taxon>Eukaryota</taxon>
        <taxon>Viridiplantae</taxon>
        <taxon>Streptophyta</taxon>
        <taxon>Embryophyta</taxon>
        <taxon>Tracheophyta</taxon>
        <taxon>Spermatophyta</taxon>
        <taxon>Magnoliopsida</taxon>
        <taxon>eudicotyledons</taxon>
        <taxon>Gunneridae</taxon>
        <taxon>Pentapetalae</taxon>
        <taxon>asterids</taxon>
        <taxon>campanulids</taxon>
        <taxon>Asterales</taxon>
        <taxon>Asteraceae</taxon>
        <taxon>Asteroideae</taxon>
        <taxon>Heliantheae alliance</taxon>
        <taxon>Madieae</taxon>
        <taxon>Madiinae</taxon>
        <taxon>Deinandra</taxon>
    </lineage>
</organism>
<dbReference type="CDD" id="cd16469">
    <property type="entry name" value="RING-H2_RNF24-like"/>
    <property type="match status" value="1"/>
</dbReference>
<protein>
    <recommendedName>
        <fullName evidence="2">RING-type E3 ubiquitin transferase</fullName>
        <ecNumber evidence="2">2.3.2.27</ecNumber>
    </recommendedName>
</protein>
<name>A0AAP0D0I9_9ASTR</name>
<keyword evidence="6" id="KW-0833">Ubl conjugation pathway</keyword>
<comment type="catalytic activity">
    <reaction evidence="1">
        <text>S-ubiquitinyl-[E2 ubiquitin-conjugating enzyme]-L-cysteine + [acceptor protein]-L-lysine = [E2 ubiquitin-conjugating enzyme]-L-cysteine + N(6)-ubiquitinyl-[acceptor protein]-L-lysine.</text>
        <dbReference type="EC" id="2.3.2.27"/>
    </reaction>
</comment>
<dbReference type="PANTHER" id="PTHR22937">
    <property type="entry name" value="E3 UBIQUITIN-PROTEIN LIGASE RNF165"/>
    <property type="match status" value="1"/>
</dbReference>
<dbReference type="Proteomes" id="UP001408789">
    <property type="component" value="Unassembled WGS sequence"/>
</dbReference>
<proteinExistence type="predicted"/>
<gene>
    <name evidence="10" type="ORF">SSX86_017985</name>
</gene>